<evidence type="ECO:0000313" key="1">
    <source>
        <dbReference type="EnsemblPlants" id="AET4Gv20444400.2"/>
    </source>
</evidence>
<protein>
    <submittedName>
        <fullName evidence="1">Uncharacterized protein</fullName>
    </submittedName>
</protein>
<organism evidence="1 2">
    <name type="scientific">Aegilops tauschii subsp. strangulata</name>
    <name type="common">Goatgrass</name>
    <dbReference type="NCBI Taxonomy" id="200361"/>
    <lineage>
        <taxon>Eukaryota</taxon>
        <taxon>Viridiplantae</taxon>
        <taxon>Streptophyta</taxon>
        <taxon>Embryophyta</taxon>
        <taxon>Tracheophyta</taxon>
        <taxon>Spermatophyta</taxon>
        <taxon>Magnoliopsida</taxon>
        <taxon>Liliopsida</taxon>
        <taxon>Poales</taxon>
        <taxon>Poaceae</taxon>
        <taxon>BOP clade</taxon>
        <taxon>Pooideae</taxon>
        <taxon>Triticodae</taxon>
        <taxon>Triticeae</taxon>
        <taxon>Triticinae</taxon>
        <taxon>Aegilops</taxon>
    </lineage>
</organism>
<reference evidence="1" key="3">
    <citation type="journal article" date="2017" name="Nature">
        <title>Genome sequence of the progenitor of the wheat D genome Aegilops tauschii.</title>
        <authorList>
            <person name="Luo M.C."/>
            <person name="Gu Y.Q."/>
            <person name="Puiu D."/>
            <person name="Wang H."/>
            <person name="Twardziok S.O."/>
            <person name="Deal K.R."/>
            <person name="Huo N."/>
            <person name="Zhu T."/>
            <person name="Wang L."/>
            <person name="Wang Y."/>
            <person name="McGuire P.E."/>
            <person name="Liu S."/>
            <person name="Long H."/>
            <person name="Ramasamy R.K."/>
            <person name="Rodriguez J.C."/>
            <person name="Van S.L."/>
            <person name="Yuan L."/>
            <person name="Wang Z."/>
            <person name="Xia Z."/>
            <person name="Xiao L."/>
            <person name="Anderson O.D."/>
            <person name="Ouyang S."/>
            <person name="Liang Y."/>
            <person name="Zimin A.V."/>
            <person name="Pertea G."/>
            <person name="Qi P."/>
            <person name="Bennetzen J.L."/>
            <person name="Dai X."/>
            <person name="Dawson M.W."/>
            <person name="Muller H.G."/>
            <person name="Kugler K."/>
            <person name="Rivarola-Duarte L."/>
            <person name="Spannagl M."/>
            <person name="Mayer K.F.X."/>
            <person name="Lu F.H."/>
            <person name="Bevan M.W."/>
            <person name="Leroy P."/>
            <person name="Li P."/>
            <person name="You F.M."/>
            <person name="Sun Q."/>
            <person name="Liu Z."/>
            <person name="Lyons E."/>
            <person name="Wicker T."/>
            <person name="Salzberg S.L."/>
            <person name="Devos K.M."/>
            <person name="Dvorak J."/>
        </authorList>
    </citation>
    <scope>NUCLEOTIDE SEQUENCE [LARGE SCALE GENOMIC DNA]</scope>
    <source>
        <strain evidence="1">cv. AL8/78</strain>
    </source>
</reference>
<dbReference type="EnsemblPlants" id="AET4Gv20444400.2">
    <property type="protein sequence ID" value="AET4Gv20444400.2"/>
    <property type="gene ID" value="AET4Gv20444400"/>
</dbReference>
<reference evidence="1" key="5">
    <citation type="journal article" date="2021" name="G3 (Bethesda)">
        <title>Aegilops tauschii genome assembly Aet v5.0 features greater sequence contiguity and improved annotation.</title>
        <authorList>
            <person name="Wang L."/>
            <person name="Zhu T."/>
            <person name="Rodriguez J.C."/>
            <person name="Deal K.R."/>
            <person name="Dubcovsky J."/>
            <person name="McGuire P.E."/>
            <person name="Lux T."/>
            <person name="Spannagl M."/>
            <person name="Mayer K.F.X."/>
            <person name="Baldrich P."/>
            <person name="Meyers B.C."/>
            <person name="Huo N."/>
            <person name="Gu Y.Q."/>
            <person name="Zhou H."/>
            <person name="Devos K.M."/>
            <person name="Bennetzen J.L."/>
            <person name="Unver T."/>
            <person name="Budak H."/>
            <person name="Gulick P.J."/>
            <person name="Galiba G."/>
            <person name="Kalapos B."/>
            <person name="Nelson D.R."/>
            <person name="Li P."/>
            <person name="You F.M."/>
            <person name="Luo M.C."/>
            <person name="Dvorak J."/>
        </authorList>
    </citation>
    <scope>NUCLEOTIDE SEQUENCE [LARGE SCALE GENOMIC DNA]</scope>
    <source>
        <strain evidence="1">cv. AL8/78</strain>
    </source>
</reference>
<reference evidence="2" key="2">
    <citation type="journal article" date="2017" name="Nat. Plants">
        <title>The Aegilops tauschii genome reveals multiple impacts of transposons.</title>
        <authorList>
            <person name="Zhao G."/>
            <person name="Zou C."/>
            <person name="Li K."/>
            <person name="Wang K."/>
            <person name="Li T."/>
            <person name="Gao L."/>
            <person name="Zhang X."/>
            <person name="Wang H."/>
            <person name="Yang Z."/>
            <person name="Liu X."/>
            <person name="Jiang W."/>
            <person name="Mao L."/>
            <person name="Kong X."/>
            <person name="Jiao Y."/>
            <person name="Jia J."/>
        </authorList>
    </citation>
    <scope>NUCLEOTIDE SEQUENCE [LARGE SCALE GENOMIC DNA]</scope>
    <source>
        <strain evidence="2">cv. AL8/78</strain>
    </source>
</reference>
<evidence type="ECO:0000313" key="2">
    <source>
        <dbReference type="Proteomes" id="UP000015105"/>
    </source>
</evidence>
<reference evidence="1" key="4">
    <citation type="submission" date="2019-03" db="UniProtKB">
        <authorList>
            <consortium name="EnsemblPlants"/>
        </authorList>
    </citation>
    <scope>IDENTIFICATION</scope>
</reference>
<name>A0A453I4I6_AEGTS</name>
<dbReference type="AlphaFoldDB" id="A0A453I4I6"/>
<reference evidence="2" key="1">
    <citation type="journal article" date="2014" name="Science">
        <title>Ancient hybridizations among the ancestral genomes of bread wheat.</title>
        <authorList>
            <consortium name="International Wheat Genome Sequencing Consortium,"/>
            <person name="Marcussen T."/>
            <person name="Sandve S.R."/>
            <person name="Heier L."/>
            <person name="Spannagl M."/>
            <person name="Pfeifer M."/>
            <person name="Jakobsen K.S."/>
            <person name="Wulff B.B."/>
            <person name="Steuernagel B."/>
            <person name="Mayer K.F."/>
            <person name="Olsen O.A."/>
        </authorList>
    </citation>
    <scope>NUCLEOTIDE SEQUENCE [LARGE SCALE GENOMIC DNA]</scope>
    <source>
        <strain evidence="2">cv. AL8/78</strain>
    </source>
</reference>
<dbReference type="Gramene" id="AET4Gv20444400.2">
    <property type="protein sequence ID" value="AET4Gv20444400.2"/>
    <property type="gene ID" value="AET4Gv20444400"/>
</dbReference>
<accession>A0A453I4I6</accession>
<keyword evidence="2" id="KW-1185">Reference proteome</keyword>
<sequence length="45" mass="4735">MGVLLFHFEGTDENVVSACSSVEMILGVLGWSAGCSYNPLGVLEC</sequence>
<dbReference type="Proteomes" id="UP000015105">
    <property type="component" value="Chromosome 4D"/>
</dbReference>
<proteinExistence type="predicted"/>